<keyword evidence="2" id="KW-0175">Coiled coil</keyword>
<accession>A0A0B0EJS5</accession>
<evidence type="ECO:0000256" key="2">
    <source>
        <dbReference type="SAM" id="Coils"/>
    </source>
</evidence>
<feature type="domain" description="CusB-like beta-barrel" evidence="4">
    <location>
        <begin position="242"/>
        <end position="310"/>
    </location>
</feature>
<dbReference type="InterPro" id="IPR058647">
    <property type="entry name" value="BSH_CzcB-like"/>
</dbReference>
<dbReference type="GO" id="GO:1990281">
    <property type="term" value="C:efflux pump complex"/>
    <property type="evidence" value="ECO:0007669"/>
    <property type="project" value="TreeGrafter"/>
</dbReference>
<feature type="domain" description="CzcB-like barrel-sandwich hybrid" evidence="5">
    <location>
        <begin position="107"/>
        <end position="234"/>
    </location>
</feature>
<comment type="caution">
    <text evidence="6">The sequence shown here is derived from an EMBL/GenBank/DDBJ whole genome shotgun (WGS) entry which is preliminary data.</text>
</comment>
<dbReference type="PANTHER" id="PTHR30469:SF38">
    <property type="entry name" value="HLYD FAMILY SECRETION PROTEIN"/>
    <property type="match status" value="1"/>
</dbReference>
<dbReference type="eggNOG" id="COG0845">
    <property type="taxonomic scope" value="Bacteria"/>
</dbReference>
<dbReference type="PANTHER" id="PTHR30469">
    <property type="entry name" value="MULTIDRUG RESISTANCE PROTEIN MDTA"/>
    <property type="match status" value="1"/>
</dbReference>
<dbReference type="AlphaFoldDB" id="A0A0B0EJS5"/>
<evidence type="ECO:0000256" key="3">
    <source>
        <dbReference type="SAM" id="Phobius"/>
    </source>
</evidence>
<dbReference type="Proteomes" id="UP000030652">
    <property type="component" value="Unassembled WGS sequence"/>
</dbReference>
<dbReference type="SUPFAM" id="SSF111369">
    <property type="entry name" value="HlyD-like secretion proteins"/>
    <property type="match status" value="1"/>
</dbReference>
<dbReference type="InterPro" id="IPR006143">
    <property type="entry name" value="RND_pump_MFP"/>
</dbReference>
<dbReference type="GO" id="GO:0015562">
    <property type="term" value="F:efflux transmembrane transporter activity"/>
    <property type="evidence" value="ECO:0007669"/>
    <property type="project" value="TreeGrafter"/>
</dbReference>
<dbReference type="Pfam" id="PF25954">
    <property type="entry name" value="Beta-barrel_RND_2"/>
    <property type="match status" value="1"/>
</dbReference>
<dbReference type="Gene3D" id="2.40.50.100">
    <property type="match status" value="1"/>
</dbReference>
<feature type="transmembrane region" description="Helical" evidence="3">
    <location>
        <begin position="6"/>
        <end position="29"/>
    </location>
</feature>
<organism evidence="6 7">
    <name type="scientific">Candidatus Scalindua brodae</name>
    <dbReference type="NCBI Taxonomy" id="237368"/>
    <lineage>
        <taxon>Bacteria</taxon>
        <taxon>Pseudomonadati</taxon>
        <taxon>Planctomycetota</taxon>
        <taxon>Candidatus Brocadiia</taxon>
        <taxon>Candidatus Brocadiales</taxon>
        <taxon>Candidatus Scalinduaceae</taxon>
        <taxon>Candidatus Scalindua</taxon>
    </lineage>
</organism>
<evidence type="ECO:0000313" key="7">
    <source>
        <dbReference type="Proteomes" id="UP000030652"/>
    </source>
</evidence>
<proteinExistence type="inferred from homology"/>
<reference evidence="6 7" key="1">
    <citation type="submission" date="2014-10" db="EMBL/GenBank/DDBJ databases">
        <title>Draft genome of anammox bacterium scalindua brodae, obtained using differential coverage binning of sequence data from two enrichment reactors.</title>
        <authorList>
            <person name="Speth D.R."/>
            <person name="Russ L."/>
            <person name="Kartal B."/>
            <person name="Op den Camp H.J."/>
            <person name="Dutilh B.E."/>
            <person name="Jetten M.S."/>
        </authorList>
    </citation>
    <scope>NUCLEOTIDE SEQUENCE [LARGE SCALE GENOMIC DNA]</scope>
    <source>
        <strain evidence="6">RU1</strain>
    </source>
</reference>
<evidence type="ECO:0000259" key="5">
    <source>
        <dbReference type="Pfam" id="PF25973"/>
    </source>
</evidence>
<dbReference type="Gene3D" id="2.40.30.170">
    <property type="match status" value="1"/>
</dbReference>
<dbReference type="EMBL" id="JRYO01000089">
    <property type="protein sequence ID" value="KHE92834.1"/>
    <property type="molecule type" value="Genomic_DNA"/>
</dbReference>
<evidence type="ECO:0000256" key="1">
    <source>
        <dbReference type="ARBA" id="ARBA00009477"/>
    </source>
</evidence>
<dbReference type="InterPro" id="IPR058792">
    <property type="entry name" value="Beta-barrel_RND_2"/>
</dbReference>
<sequence>MKPNFFIRIGFICVCVVAVAFLVLELTVWKGASDAYLKNSKKDTKIYYGSQVNNLQRKGRNIENKHKAYPGNYRKDYEAVPVETIRVKRGNIEIFLINNCTLEPEKQVDVVAKTSGIVLNILVEEGDYVKSGMPLVKLDDNEALLALKEAKLKKENAERVYKSASDNFKENIISKEEFDEKGFQLEITTVELERKQLEYGYTTIESPIDGVVVERNIEEGYNIENDQMVFKIANFDPILARIYIPEKDINKVVEGQMARVVSEFLSDIEFMGKVKMVSPVVDPESGTVKVTIEMDGLSGGALRPGMFASVFTIVDQHQDALLIPKKALILEQKPMRYLL</sequence>
<dbReference type="Pfam" id="PF25973">
    <property type="entry name" value="BSH_CzcB"/>
    <property type="match status" value="1"/>
</dbReference>
<evidence type="ECO:0000313" key="6">
    <source>
        <dbReference type="EMBL" id="KHE92834.1"/>
    </source>
</evidence>
<keyword evidence="3" id="KW-0812">Transmembrane</keyword>
<name>A0A0B0EJS5_9BACT</name>
<comment type="similarity">
    <text evidence="1">Belongs to the membrane fusion protein (MFP) (TC 8.A.1) family.</text>
</comment>
<gene>
    <name evidence="6" type="primary">mexC</name>
    <name evidence="6" type="ORF">SCABRO_01442</name>
</gene>
<feature type="coiled-coil region" evidence="2">
    <location>
        <begin position="138"/>
        <end position="167"/>
    </location>
</feature>
<keyword evidence="3" id="KW-0472">Membrane</keyword>
<dbReference type="NCBIfam" id="TIGR01730">
    <property type="entry name" value="RND_mfp"/>
    <property type="match status" value="1"/>
</dbReference>
<evidence type="ECO:0000259" key="4">
    <source>
        <dbReference type="Pfam" id="PF25954"/>
    </source>
</evidence>
<protein>
    <submittedName>
        <fullName evidence="6">RND multidrug efflux membrane fusion protein MexC</fullName>
    </submittedName>
</protein>
<keyword evidence="3" id="KW-1133">Transmembrane helix</keyword>